<accession>A0A0E9U544</accession>
<reference evidence="1" key="2">
    <citation type="journal article" date="2015" name="Fish Shellfish Immunol.">
        <title>Early steps in the European eel (Anguilla anguilla)-Vibrio vulnificus interaction in the gills: Role of the RtxA13 toxin.</title>
        <authorList>
            <person name="Callol A."/>
            <person name="Pajuelo D."/>
            <person name="Ebbesson L."/>
            <person name="Teles M."/>
            <person name="MacKenzie S."/>
            <person name="Amaro C."/>
        </authorList>
    </citation>
    <scope>NUCLEOTIDE SEQUENCE</scope>
</reference>
<protein>
    <submittedName>
        <fullName evidence="1">Uncharacterized protein</fullName>
    </submittedName>
</protein>
<dbReference type="AlphaFoldDB" id="A0A0E9U544"/>
<reference evidence="1" key="1">
    <citation type="submission" date="2014-11" db="EMBL/GenBank/DDBJ databases">
        <authorList>
            <person name="Amaro Gonzalez C."/>
        </authorList>
    </citation>
    <scope>NUCLEOTIDE SEQUENCE</scope>
</reference>
<proteinExistence type="predicted"/>
<sequence length="25" mass="2830">MYPGTWIEADCRMIRPALSFSCPGQ</sequence>
<name>A0A0E9U544_ANGAN</name>
<organism evidence="1">
    <name type="scientific">Anguilla anguilla</name>
    <name type="common">European freshwater eel</name>
    <name type="synonym">Muraena anguilla</name>
    <dbReference type="NCBI Taxonomy" id="7936"/>
    <lineage>
        <taxon>Eukaryota</taxon>
        <taxon>Metazoa</taxon>
        <taxon>Chordata</taxon>
        <taxon>Craniata</taxon>
        <taxon>Vertebrata</taxon>
        <taxon>Euteleostomi</taxon>
        <taxon>Actinopterygii</taxon>
        <taxon>Neopterygii</taxon>
        <taxon>Teleostei</taxon>
        <taxon>Anguilliformes</taxon>
        <taxon>Anguillidae</taxon>
        <taxon>Anguilla</taxon>
    </lineage>
</organism>
<dbReference type="EMBL" id="GBXM01048484">
    <property type="protein sequence ID" value="JAH60093.1"/>
    <property type="molecule type" value="Transcribed_RNA"/>
</dbReference>
<evidence type="ECO:0000313" key="1">
    <source>
        <dbReference type="EMBL" id="JAH60093.1"/>
    </source>
</evidence>